<dbReference type="PANTHER" id="PTHR32322:SF2">
    <property type="entry name" value="EAMA DOMAIN-CONTAINING PROTEIN"/>
    <property type="match status" value="1"/>
</dbReference>
<feature type="transmembrane region" description="Helical" evidence="7">
    <location>
        <begin position="241"/>
        <end position="262"/>
    </location>
</feature>
<evidence type="ECO:0000256" key="5">
    <source>
        <dbReference type="ARBA" id="ARBA00023136"/>
    </source>
</evidence>
<evidence type="ECO:0000256" key="1">
    <source>
        <dbReference type="ARBA" id="ARBA00004141"/>
    </source>
</evidence>
<dbReference type="InterPro" id="IPR050638">
    <property type="entry name" value="AA-Vitamin_Transporters"/>
</dbReference>
<evidence type="ECO:0000256" key="3">
    <source>
        <dbReference type="ARBA" id="ARBA00022692"/>
    </source>
</evidence>
<keyword evidence="3 7" id="KW-0812">Transmembrane</keyword>
<feature type="region of interest" description="Disordered" evidence="6">
    <location>
        <begin position="1"/>
        <end position="25"/>
    </location>
</feature>
<sequence length="352" mass="36896">MTQSTSISKACSYPGDPSHDDHDTRTSAVCSASARSTACVEARTVSHACSASSPPAAPKRLALAAVPLIVLEAALVIAWSSGFIGARFSIDHAPIFLVAFWRCVVVALLLLPWVAAELQRTRPAVLLRHAGIGVLAIAGYLAGIGKSIEYGVSAGLTALIADLLPIGTAVLATLVLGQRLGLRTWLGLFVGLAGVLLVTKDALAWSDAPLWAYSLPLLGMLSLALATLWQKRTEAGGVLGLLPNLCLQCAVSALVFAVVAGMEGSLLPVASTGFAVSVLWTALLPMLGGYALYWICLQRSSPTRVASVLYLSPAVTLLWAWAMFDEPLSWLMLVGTVVSGAGIWLVTRAARR</sequence>
<feature type="transmembrane region" description="Helical" evidence="7">
    <location>
        <begin position="210"/>
        <end position="229"/>
    </location>
</feature>
<comment type="subcellular location">
    <subcellularLocation>
        <location evidence="1">Membrane</location>
        <topology evidence="1">Multi-pass membrane protein</topology>
    </subcellularLocation>
</comment>
<keyword evidence="10" id="KW-1185">Reference proteome</keyword>
<accession>A0A5C0AWR0</accession>
<dbReference type="KEGG" id="pacr:FXN63_12810"/>
<dbReference type="Pfam" id="PF00892">
    <property type="entry name" value="EamA"/>
    <property type="match status" value="2"/>
</dbReference>
<evidence type="ECO:0000313" key="9">
    <source>
        <dbReference type="EMBL" id="QEI06615.1"/>
    </source>
</evidence>
<feature type="domain" description="EamA" evidence="8">
    <location>
        <begin position="73"/>
        <end position="199"/>
    </location>
</feature>
<dbReference type="OrthoDB" id="9809509at2"/>
<comment type="similarity">
    <text evidence="2">Belongs to the EamA transporter family.</text>
</comment>
<evidence type="ECO:0000256" key="4">
    <source>
        <dbReference type="ARBA" id="ARBA00022989"/>
    </source>
</evidence>
<feature type="transmembrane region" description="Helical" evidence="7">
    <location>
        <begin position="180"/>
        <end position="198"/>
    </location>
</feature>
<dbReference type="PANTHER" id="PTHR32322">
    <property type="entry name" value="INNER MEMBRANE TRANSPORTER"/>
    <property type="match status" value="1"/>
</dbReference>
<evidence type="ECO:0000256" key="7">
    <source>
        <dbReference type="SAM" id="Phobius"/>
    </source>
</evidence>
<gene>
    <name evidence="9" type="ORF">FXN63_12810</name>
</gene>
<organism evidence="9 10">
    <name type="scientific">Pigmentiphaga aceris</name>
    <dbReference type="NCBI Taxonomy" id="1940612"/>
    <lineage>
        <taxon>Bacteria</taxon>
        <taxon>Pseudomonadati</taxon>
        <taxon>Pseudomonadota</taxon>
        <taxon>Betaproteobacteria</taxon>
        <taxon>Burkholderiales</taxon>
        <taxon>Alcaligenaceae</taxon>
        <taxon>Pigmentiphaga</taxon>
    </lineage>
</organism>
<feature type="domain" description="EamA" evidence="8">
    <location>
        <begin position="211"/>
        <end position="347"/>
    </location>
</feature>
<dbReference type="InterPro" id="IPR000620">
    <property type="entry name" value="EamA_dom"/>
</dbReference>
<feature type="transmembrane region" description="Helical" evidence="7">
    <location>
        <begin position="150"/>
        <end position="173"/>
    </location>
</feature>
<proteinExistence type="inferred from homology"/>
<feature type="transmembrane region" description="Helical" evidence="7">
    <location>
        <begin position="61"/>
        <end position="81"/>
    </location>
</feature>
<dbReference type="EMBL" id="CP043046">
    <property type="protein sequence ID" value="QEI06615.1"/>
    <property type="molecule type" value="Genomic_DNA"/>
</dbReference>
<evidence type="ECO:0000256" key="6">
    <source>
        <dbReference type="SAM" id="MobiDB-lite"/>
    </source>
</evidence>
<name>A0A5C0AWR0_9BURK</name>
<dbReference type="RefSeq" id="WP_148815390.1">
    <property type="nucleotide sequence ID" value="NZ_CP043046.1"/>
</dbReference>
<evidence type="ECO:0000256" key="2">
    <source>
        <dbReference type="ARBA" id="ARBA00007362"/>
    </source>
</evidence>
<dbReference type="AlphaFoldDB" id="A0A5C0AWR0"/>
<feature type="transmembrane region" description="Helical" evidence="7">
    <location>
        <begin position="305"/>
        <end position="322"/>
    </location>
</feature>
<feature type="transmembrane region" description="Helical" evidence="7">
    <location>
        <begin position="328"/>
        <end position="347"/>
    </location>
</feature>
<dbReference type="SUPFAM" id="SSF103481">
    <property type="entry name" value="Multidrug resistance efflux transporter EmrE"/>
    <property type="match status" value="2"/>
</dbReference>
<evidence type="ECO:0000313" key="10">
    <source>
        <dbReference type="Proteomes" id="UP000325161"/>
    </source>
</evidence>
<keyword evidence="4 7" id="KW-1133">Transmembrane helix</keyword>
<reference evidence="9 10" key="1">
    <citation type="submission" date="2019-08" db="EMBL/GenBank/DDBJ databases">
        <title>Amphibian skin-associated Pigmentiphaga: genome sequence and occurrence across geography and hosts.</title>
        <authorList>
            <person name="Bletz M.C."/>
            <person name="Bunk B."/>
            <person name="Sproeer C."/>
            <person name="Biwer P."/>
            <person name="Reiter S."/>
            <person name="Rabemananjara F.C.E."/>
            <person name="Schulz S."/>
            <person name="Overmann J."/>
            <person name="Vences M."/>
        </authorList>
    </citation>
    <scope>NUCLEOTIDE SEQUENCE [LARGE SCALE GENOMIC DNA]</scope>
    <source>
        <strain evidence="9 10">Mada1488</strain>
    </source>
</reference>
<feature type="transmembrane region" description="Helical" evidence="7">
    <location>
        <begin position="93"/>
        <end position="114"/>
    </location>
</feature>
<dbReference type="GO" id="GO:0016020">
    <property type="term" value="C:membrane"/>
    <property type="evidence" value="ECO:0007669"/>
    <property type="project" value="UniProtKB-SubCell"/>
</dbReference>
<keyword evidence="5 7" id="KW-0472">Membrane</keyword>
<feature type="transmembrane region" description="Helical" evidence="7">
    <location>
        <begin position="274"/>
        <end position="293"/>
    </location>
</feature>
<evidence type="ECO:0000259" key="8">
    <source>
        <dbReference type="Pfam" id="PF00892"/>
    </source>
</evidence>
<feature type="transmembrane region" description="Helical" evidence="7">
    <location>
        <begin position="126"/>
        <end position="144"/>
    </location>
</feature>
<dbReference type="Proteomes" id="UP000325161">
    <property type="component" value="Chromosome"/>
</dbReference>
<dbReference type="InterPro" id="IPR037185">
    <property type="entry name" value="EmrE-like"/>
</dbReference>
<protein>
    <submittedName>
        <fullName evidence="9">DMT family transporter</fullName>
    </submittedName>
</protein>